<evidence type="ECO:0000256" key="4">
    <source>
        <dbReference type="ARBA" id="ARBA00022598"/>
    </source>
</evidence>
<dbReference type="InterPro" id="IPR050472">
    <property type="entry name" value="Anth_synth/Amidotransfase"/>
</dbReference>
<keyword evidence="11" id="KW-0028">Amino-acid biosynthesis</keyword>
<comment type="subunit">
    <text evidence="11">Composed of two chains; the small (or glutamine) chain promotes the hydrolysis of glutamine to ammonia, which is used by the large (or ammonia) chain to synthesize carbamoyl phosphate. Tetramer of heterodimers (alpha,beta)4.</text>
</comment>
<dbReference type="EC" id="6.3.5.5" evidence="11"/>
<protein>
    <recommendedName>
        <fullName evidence="11">Carbamoyl phosphate synthase small chain</fullName>
        <ecNumber evidence="11">6.3.5.5</ecNumber>
    </recommendedName>
    <alternativeName>
        <fullName evidence="11">Carbamoyl phosphate synthetase glutamine chain</fullName>
    </alternativeName>
</protein>
<evidence type="ECO:0000313" key="13">
    <source>
        <dbReference type="EMBL" id="SJZ31411.1"/>
    </source>
</evidence>
<evidence type="ECO:0000256" key="6">
    <source>
        <dbReference type="ARBA" id="ARBA00022840"/>
    </source>
</evidence>
<evidence type="ECO:0000256" key="8">
    <source>
        <dbReference type="ARBA" id="ARBA00022975"/>
    </source>
</evidence>
<keyword evidence="4 11" id="KW-0436">Ligase</keyword>
<dbReference type="PRINTS" id="PR00099">
    <property type="entry name" value="CPSGATASE"/>
</dbReference>
<dbReference type="PROSITE" id="PS51273">
    <property type="entry name" value="GATASE_TYPE_1"/>
    <property type="match status" value="1"/>
</dbReference>
<dbReference type="InterPro" id="IPR006274">
    <property type="entry name" value="CarbamoylP_synth_ssu"/>
</dbReference>
<keyword evidence="5 11" id="KW-0547">Nucleotide-binding</keyword>
<dbReference type="PANTHER" id="PTHR43418">
    <property type="entry name" value="MULTIFUNCTIONAL TRYPTOPHAN BIOSYNTHESIS PROTEIN-RELATED"/>
    <property type="match status" value="1"/>
</dbReference>
<dbReference type="RefSeq" id="WP_078808745.1">
    <property type="nucleotide sequence ID" value="NZ_FUWM01000003.1"/>
</dbReference>
<dbReference type="STRING" id="142842.SAMN02745118_00217"/>
<dbReference type="Pfam" id="PF00117">
    <property type="entry name" value="GATase"/>
    <property type="match status" value="1"/>
</dbReference>
<feature type="binding site" evidence="11">
    <location>
        <position position="223"/>
    </location>
    <ligand>
        <name>L-glutamine</name>
        <dbReference type="ChEBI" id="CHEBI:58359"/>
    </ligand>
</feature>
<dbReference type="PANTHER" id="PTHR43418:SF7">
    <property type="entry name" value="CARBAMOYL-PHOSPHATE SYNTHASE SMALL CHAIN"/>
    <property type="match status" value="1"/>
</dbReference>
<keyword evidence="11" id="KW-0055">Arginine biosynthesis</keyword>
<accession>A0A1T4JMQ0</accession>
<dbReference type="Proteomes" id="UP000190625">
    <property type="component" value="Unassembled WGS sequence"/>
</dbReference>
<dbReference type="InterPro" id="IPR029062">
    <property type="entry name" value="Class_I_gatase-like"/>
</dbReference>
<evidence type="ECO:0000259" key="12">
    <source>
        <dbReference type="SMART" id="SM01097"/>
    </source>
</evidence>
<feature type="binding site" evidence="11">
    <location>
        <position position="292"/>
    </location>
    <ligand>
        <name>L-glutamine</name>
        <dbReference type="ChEBI" id="CHEBI:58359"/>
    </ligand>
</feature>
<gene>
    <name evidence="11" type="primary">carA</name>
    <name evidence="13" type="ORF">SAMN02745118_00217</name>
</gene>
<dbReference type="GO" id="GO:0006207">
    <property type="term" value="P:'de novo' pyrimidine nucleobase biosynthetic process"/>
    <property type="evidence" value="ECO:0007669"/>
    <property type="project" value="InterPro"/>
</dbReference>
<dbReference type="UniPathway" id="UPA00068">
    <property type="reaction ID" value="UER00171"/>
</dbReference>
<dbReference type="HAMAP" id="MF_01209">
    <property type="entry name" value="CPSase_S_chain"/>
    <property type="match status" value="1"/>
</dbReference>
<evidence type="ECO:0000256" key="3">
    <source>
        <dbReference type="ARBA" id="ARBA00007800"/>
    </source>
</evidence>
<dbReference type="UniPathway" id="UPA00070">
    <property type="reaction ID" value="UER00115"/>
</dbReference>
<comment type="function">
    <text evidence="11">Small subunit of the glutamine-dependent carbamoyl phosphate synthetase (CPSase). CPSase catalyzes the formation of carbamoyl phosphate from the ammonia moiety of glutamine, carbonate, and phosphate donated by ATP, constituting the first step of 2 biosynthetic pathways, one leading to arginine and/or urea and the other to pyrimidine nucleotides. The small subunit (glutamine amidotransferase) binds and cleaves glutamine to supply the large subunit with the substrate ammonia.</text>
</comment>
<dbReference type="Gene3D" id="3.40.50.880">
    <property type="match status" value="1"/>
</dbReference>
<dbReference type="GO" id="GO:0006526">
    <property type="term" value="P:L-arginine biosynthetic process"/>
    <property type="evidence" value="ECO:0007669"/>
    <property type="project" value="UniProtKB-UniRule"/>
</dbReference>
<comment type="pathway">
    <text evidence="1 11">Pyrimidine metabolism; UMP biosynthesis via de novo pathway; (S)-dihydroorotate from bicarbonate: step 1/3.</text>
</comment>
<dbReference type="SUPFAM" id="SSF52021">
    <property type="entry name" value="Carbamoyl phosphate synthetase, small subunit N-terminal domain"/>
    <property type="match status" value="1"/>
</dbReference>
<evidence type="ECO:0000256" key="1">
    <source>
        <dbReference type="ARBA" id="ARBA00004812"/>
    </source>
</evidence>
<dbReference type="InterPro" id="IPR036480">
    <property type="entry name" value="CarbP_synth_ssu_N_sf"/>
</dbReference>
<feature type="binding site" evidence="11">
    <location>
        <position position="251"/>
    </location>
    <ligand>
        <name>L-glutamine</name>
        <dbReference type="ChEBI" id="CHEBI:58359"/>
    </ligand>
</feature>
<feature type="binding site" evidence="11">
    <location>
        <position position="225"/>
    </location>
    <ligand>
        <name>L-glutamine</name>
        <dbReference type="ChEBI" id="CHEBI:58359"/>
    </ligand>
</feature>
<dbReference type="GO" id="GO:0005524">
    <property type="term" value="F:ATP binding"/>
    <property type="evidence" value="ECO:0007669"/>
    <property type="project" value="UniProtKB-UniRule"/>
</dbReference>
<evidence type="ECO:0000256" key="10">
    <source>
        <dbReference type="ARBA" id="ARBA00049285"/>
    </source>
</evidence>
<dbReference type="PRINTS" id="PR00096">
    <property type="entry name" value="GATASE"/>
</dbReference>
<dbReference type="InterPro" id="IPR002474">
    <property type="entry name" value="CarbamoylP_synth_ssu_N"/>
</dbReference>
<dbReference type="SUPFAM" id="SSF52317">
    <property type="entry name" value="Class I glutamine amidotransferase-like"/>
    <property type="match status" value="1"/>
</dbReference>
<dbReference type="Gene3D" id="3.50.30.20">
    <property type="entry name" value="Carbamoyl-phosphate synthase small subunit, N-terminal domain"/>
    <property type="match status" value="1"/>
</dbReference>
<keyword evidence="6 11" id="KW-0067">ATP-binding</keyword>
<feature type="binding site" evidence="11">
    <location>
        <position position="45"/>
    </location>
    <ligand>
        <name>L-glutamine</name>
        <dbReference type="ChEBI" id="CHEBI:58359"/>
    </ligand>
</feature>
<dbReference type="GO" id="GO:0004359">
    <property type="term" value="F:glutaminase activity"/>
    <property type="evidence" value="ECO:0007669"/>
    <property type="project" value="RHEA"/>
</dbReference>
<reference evidence="14" key="1">
    <citation type="submission" date="2017-02" db="EMBL/GenBank/DDBJ databases">
        <authorList>
            <person name="Varghese N."/>
            <person name="Submissions S."/>
        </authorList>
    </citation>
    <scope>NUCLEOTIDE SEQUENCE [LARGE SCALE GENOMIC DNA]</scope>
    <source>
        <strain evidence="14">ATCC BAA-73</strain>
    </source>
</reference>
<evidence type="ECO:0000256" key="5">
    <source>
        <dbReference type="ARBA" id="ARBA00022741"/>
    </source>
</evidence>
<dbReference type="Pfam" id="PF00988">
    <property type="entry name" value="CPSase_sm_chain"/>
    <property type="match status" value="1"/>
</dbReference>
<sequence>MKAILALEDGTYFEGESFGATGEIDGEIVFNTSMTGYQEIMTDPSYRGQIVNMTYPLIGNYGINDEDNESEEIQVRGFVVRESCNYPSNWRCQQTDEEFLQHNNVIGVKGIDTRALTKHIRKHGMMQGVISTEDLNLDSLIQKAKLSSLSKDLVYEVTTNENYSIEPINYQAKYHIAVLDLGVKQDILESFKKSNAQLTILSADTSANEILDLNPDGVFISNGPGDPKDVQEVVQEVKKLVGKLPLFGICFGHQILGLALGADTYKLKFGHRGANHPVQDLKTGQVYITSQNHGYAIKEDSLPQDMVITHKNLNDDTIEGMRHKKLPIFSVQYHPEAAPGPNDSEYLFGEFIKLLVDSAA</sequence>
<dbReference type="InterPro" id="IPR035686">
    <property type="entry name" value="CPSase_GATase1"/>
</dbReference>
<dbReference type="CDD" id="cd01744">
    <property type="entry name" value="GATase1_CPSase"/>
    <property type="match status" value="1"/>
</dbReference>
<feature type="region of interest" description="CPSase" evidence="11">
    <location>
        <begin position="1"/>
        <end position="174"/>
    </location>
</feature>
<dbReference type="AlphaFoldDB" id="A0A1T4JMQ0"/>
<dbReference type="GO" id="GO:0044205">
    <property type="term" value="P:'de novo' UMP biosynthetic process"/>
    <property type="evidence" value="ECO:0007669"/>
    <property type="project" value="UniProtKB-UniRule"/>
</dbReference>
<keyword evidence="14" id="KW-1185">Reference proteome</keyword>
<dbReference type="NCBIfam" id="NF009475">
    <property type="entry name" value="PRK12838.1"/>
    <property type="match status" value="1"/>
</dbReference>
<proteinExistence type="inferred from homology"/>
<feature type="active site" evidence="11">
    <location>
        <position position="334"/>
    </location>
</feature>
<comment type="catalytic activity">
    <reaction evidence="9 11">
        <text>hydrogencarbonate + L-glutamine + 2 ATP + H2O = carbamoyl phosphate + L-glutamate + 2 ADP + phosphate + 2 H(+)</text>
        <dbReference type="Rhea" id="RHEA:18633"/>
        <dbReference type="ChEBI" id="CHEBI:15377"/>
        <dbReference type="ChEBI" id="CHEBI:15378"/>
        <dbReference type="ChEBI" id="CHEBI:17544"/>
        <dbReference type="ChEBI" id="CHEBI:29985"/>
        <dbReference type="ChEBI" id="CHEBI:30616"/>
        <dbReference type="ChEBI" id="CHEBI:43474"/>
        <dbReference type="ChEBI" id="CHEBI:58228"/>
        <dbReference type="ChEBI" id="CHEBI:58359"/>
        <dbReference type="ChEBI" id="CHEBI:456216"/>
        <dbReference type="EC" id="6.3.5.5"/>
    </reaction>
</comment>
<dbReference type="FunFam" id="3.50.30.20:FF:000001">
    <property type="entry name" value="Carbamoyl-phosphate synthase small chain"/>
    <property type="match status" value="1"/>
</dbReference>
<dbReference type="OrthoDB" id="9804328at2"/>
<feature type="binding site" evidence="11">
    <location>
        <position position="295"/>
    </location>
    <ligand>
        <name>L-glutamine</name>
        <dbReference type="ChEBI" id="CHEBI:58359"/>
    </ligand>
</feature>
<dbReference type="NCBIfam" id="TIGR01368">
    <property type="entry name" value="CPSaseIIsmall"/>
    <property type="match status" value="1"/>
</dbReference>
<organism evidence="13 14">
    <name type="scientific">Selenihalanaerobacter shriftii</name>
    <dbReference type="NCBI Taxonomy" id="142842"/>
    <lineage>
        <taxon>Bacteria</taxon>
        <taxon>Bacillati</taxon>
        <taxon>Bacillota</taxon>
        <taxon>Clostridia</taxon>
        <taxon>Halanaerobiales</taxon>
        <taxon>Halobacteroidaceae</taxon>
        <taxon>Selenihalanaerobacter</taxon>
    </lineage>
</organism>
<dbReference type="InterPro" id="IPR017926">
    <property type="entry name" value="GATASE"/>
</dbReference>
<evidence type="ECO:0000256" key="7">
    <source>
        <dbReference type="ARBA" id="ARBA00022962"/>
    </source>
</evidence>
<feature type="binding site" evidence="11">
    <location>
        <position position="254"/>
    </location>
    <ligand>
        <name>L-glutamine</name>
        <dbReference type="ChEBI" id="CHEBI:58359"/>
    </ligand>
</feature>
<evidence type="ECO:0000256" key="2">
    <source>
        <dbReference type="ARBA" id="ARBA00005077"/>
    </source>
</evidence>
<dbReference type="GO" id="GO:0006541">
    <property type="term" value="P:glutamine metabolic process"/>
    <property type="evidence" value="ECO:0007669"/>
    <property type="project" value="InterPro"/>
</dbReference>
<name>A0A1T4JMQ0_9FIRM</name>
<dbReference type="EMBL" id="FUWM01000003">
    <property type="protein sequence ID" value="SJZ31411.1"/>
    <property type="molecule type" value="Genomic_DNA"/>
</dbReference>
<feature type="active site" evidence="11">
    <location>
        <position position="336"/>
    </location>
</feature>
<keyword evidence="7 11" id="KW-0315">Glutamine amidotransferase</keyword>
<comment type="catalytic activity">
    <reaction evidence="10 11">
        <text>L-glutamine + H2O = L-glutamate + NH4(+)</text>
        <dbReference type="Rhea" id="RHEA:15889"/>
        <dbReference type="ChEBI" id="CHEBI:15377"/>
        <dbReference type="ChEBI" id="CHEBI:28938"/>
        <dbReference type="ChEBI" id="CHEBI:29985"/>
        <dbReference type="ChEBI" id="CHEBI:58359"/>
    </reaction>
</comment>
<dbReference type="SMART" id="SM01097">
    <property type="entry name" value="CPSase_sm_chain"/>
    <property type="match status" value="1"/>
</dbReference>
<feature type="domain" description="Carbamoyl-phosphate synthase small subunit N-terminal" evidence="12">
    <location>
        <begin position="1"/>
        <end position="131"/>
    </location>
</feature>
<dbReference type="PRINTS" id="PR00097">
    <property type="entry name" value="ANTSNTHASEII"/>
</dbReference>
<feature type="active site" description="Nucleophile" evidence="11">
    <location>
        <position position="250"/>
    </location>
</feature>
<feature type="binding site" evidence="11">
    <location>
        <position position="294"/>
    </location>
    <ligand>
        <name>L-glutamine</name>
        <dbReference type="ChEBI" id="CHEBI:58359"/>
    </ligand>
</feature>
<evidence type="ECO:0000256" key="9">
    <source>
        <dbReference type="ARBA" id="ARBA00048816"/>
    </source>
</evidence>
<evidence type="ECO:0000256" key="11">
    <source>
        <dbReference type="HAMAP-Rule" id="MF_01209"/>
    </source>
</evidence>
<keyword evidence="8 11" id="KW-0665">Pyrimidine biosynthesis</keyword>
<comment type="pathway">
    <text evidence="2 11">Amino-acid biosynthesis; L-arginine biosynthesis; carbamoyl phosphate from bicarbonate: step 1/1.</text>
</comment>
<evidence type="ECO:0000313" key="14">
    <source>
        <dbReference type="Proteomes" id="UP000190625"/>
    </source>
</evidence>
<comment type="similarity">
    <text evidence="3 11">Belongs to the CarA family.</text>
</comment>
<dbReference type="GO" id="GO:0004088">
    <property type="term" value="F:carbamoyl-phosphate synthase (glutamine-hydrolyzing) activity"/>
    <property type="evidence" value="ECO:0007669"/>
    <property type="project" value="UniProtKB-UniRule"/>
</dbReference>